<evidence type="ECO:0000256" key="8">
    <source>
        <dbReference type="RuleBase" id="RU000417"/>
    </source>
</evidence>
<evidence type="ECO:0000313" key="10">
    <source>
        <dbReference type="Proteomes" id="UP000249061"/>
    </source>
</evidence>
<dbReference type="GO" id="GO:0032259">
    <property type="term" value="P:methylation"/>
    <property type="evidence" value="ECO:0007669"/>
    <property type="project" value="UniProtKB-KW"/>
</dbReference>
<dbReference type="NCBIfam" id="TIGR00675">
    <property type="entry name" value="dcm"/>
    <property type="match status" value="1"/>
</dbReference>
<dbReference type="GO" id="GO:0009307">
    <property type="term" value="P:DNA restriction-modification system"/>
    <property type="evidence" value="ECO:0007669"/>
    <property type="project" value="UniProtKB-KW"/>
</dbReference>
<dbReference type="Pfam" id="PF00145">
    <property type="entry name" value="DNA_methylase"/>
    <property type="match status" value="1"/>
</dbReference>
<evidence type="ECO:0000256" key="6">
    <source>
        <dbReference type="PROSITE-ProRule" id="PRU01016"/>
    </source>
</evidence>
<dbReference type="InterPro" id="IPR001525">
    <property type="entry name" value="C5_MeTfrase"/>
</dbReference>
<keyword evidence="4" id="KW-0680">Restriction system</keyword>
<sequence>MGWRLRLSSHCATLCSACLERRPRAERGRLSALQGRSRSSRSFEDFMPSANFRFIDLFAGIGGFRLGLEAAGGECVFASEWDAYAAKTYAANFGHTPDGDITKIDPASIPDHDVLTAGFPCQPFSIAGVSKANALGRSHGFAHPTQGTLFFNVREIIRVKRPQAFILENVKNLVSHDKGNTFRVIMQTLRDELGYHVEAQVLDAKKLVPQHRERIYIVGFRKNVGFKFPVLRDRRPKLADILETDVDKKYTLTPNLWAYLQAYAEKHKKAGNGFGFGLASPDGTTRTLSARYYKDGSEILVPQGPRRNPRRLTPRECARLMGFPDGFQLPCSDMRTYKQFGNSVVVPVVKAVARAVAQHIEPRQSELNLATTSRDAA</sequence>
<keyword evidence="3 6" id="KW-0949">S-adenosyl-L-methionine</keyword>
<dbReference type="Proteomes" id="UP000249061">
    <property type="component" value="Unassembled WGS sequence"/>
</dbReference>
<evidence type="ECO:0000313" key="9">
    <source>
        <dbReference type="EMBL" id="PZR08087.1"/>
    </source>
</evidence>
<dbReference type="InterPro" id="IPR050750">
    <property type="entry name" value="C5-MTase"/>
</dbReference>
<proteinExistence type="inferred from homology"/>
<dbReference type="PROSITE" id="PS00095">
    <property type="entry name" value="C5_MTASE_2"/>
    <property type="match status" value="1"/>
</dbReference>
<dbReference type="AlphaFoldDB" id="A0A2W5T216"/>
<dbReference type="SUPFAM" id="SSF53335">
    <property type="entry name" value="S-adenosyl-L-methionine-dependent methyltransferases"/>
    <property type="match status" value="1"/>
</dbReference>
<dbReference type="Gene3D" id="3.90.120.30">
    <property type="match status" value="1"/>
</dbReference>
<protein>
    <recommendedName>
        <fullName evidence="8">Cytosine-specific methyltransferase</fullName>
        <ecNumber evidence="8">2.1.1.37</ecNumber>
    </recommendedName>
</protein>
<evidence type="ECO:0000256" key="4">
    <source>
        <dbReference type="ARBA" id="ARBA00022747"/>
    </source>
</evidence>
<dbReference type="PRINTS" id="PR00105">
    <property type="entry name" value="C5METTRFRASE"/>
</dbReference>
<dbReference type="EC" id="2.1.1.37" evidence="8"/>
<evidence type="ECO:0000256" key="5">
    <source>
        <dbReference type="ARBA" id="ARBA00047422"/>
    </source>
</evidence>
<accession>A0A2W5T216</accession>
<dbReference type="InterPro" id="IPR031303">
    <property type="entry name" value="C5_meth_CS"/>
</dbReference>
<dbReference type="PROSITE" id="PS00094">
    <property type="entry name" value="C5_MTASE_1"/>
    <property type="match status" value="1"/>
</dbReference>
<dbReference type="PANTHER" id="PTHR46098">
    <property type="entry name" value="TRNA (CYTOSINE(38)-C(5))-METHYLTRANSFERASE"/>
    <property type="match status" value="1"/>
</dbReference>
<evidence type="ECO:0000256" key="7">
    <source>
        <dbReference type="RuleBase" id="RU000416"/>
    </source>
</evidence>
<keyword evidence="1 6" id="KW-0489">Methyltransferase</keyword>
<keyword evidence="2 6" id="KW-0808">Transferase</keyword>
<reference evidence="9 10" key="1">
    <citation type="submission" date="2017-08" db="EMBL/GenBank/DDBJ databases">
        <title>Infants hospitalized years apart are colonized by the same room-sourced microbial strains.</title>
        <authorList>
            <person name="Brooks B."/>
            <person name="Olm M.R."/>
            <person name="Firek B.A."/>
            <person name="Baker R."/>
            <person name="Thomas B.C."/>
            <person name="Morowitz M.J."/>
            <person name="Banfield J.F."/>
        </authorList>
    </citation>
    <scope>NUCLEOTIDE SEQUENCE [LARGE SCALE GENOMIC DNA]</scope>
    <source>
        <strain evidence="9">S2_003_000_R2_14</strain>
    </source>
</reference>
<dbReference type="InterPro" id="IPR018117">
    <property type="entry name" value="C5_DNA_meth_AS"/>
</dbReference>
<dbReference type="PROSITE" id="PS51679">
    <property type="entry name" value="SAM_MT_C5"/>
    <property type="match status" value="1"/>
</dbReference>
<dbReference type="InterPro" id="IPR029063">
    <property type="entry name" value="SAM-dependent_MTases_sf"/>
</dbReference>
<organism evidence="9 10">
    <name type="scientific">Archangium gephyra</name>
    <dbReference type="NCBI Taxonomy" id="48"/>
    <lineage>
        <taxon>Bacteria</taxon>
        <taxon>Pseudomonadati</taxon>
        <taxon>Myxococcota</taxon>
        <taxon>Myxococcia</taxon>
        <taxon>Myxococcales</taxon>
        <taxon>Cystobacterineae</taxon>
        <taxon>Archangiaceae</taxon>
        <taxon>Archangium</taxon>
    </lineage>
</organism>
<gene>
    <name evidence="9" type="ORF">DI536_25990</name>
</gene>
<evidence type="ECO:0000256" key="2">
    <source>
        <dbReference type="ARBA" id="ARBA00022679"/>
    </source>
</evidence>
<dbReference type="CDD" id="cd00315">
    <property type="entry name" value="Cyt_C5_DNA_methylase"/>
    <property type="match status" value="1"/>
</dbReference>
<dbReference type="GO" id="GO:0003886">
    <property type="term" value="F:DNA (cytosine-5-)-methyltransferase activity"/>
    <property type="evidence" value="ECO:0007669"/>
    <property type="project" value="UniProtKB-EC"/>
</dbReference>
<dbReference type="PANTHER" id="PTHR46098:SF1">
    <property type="entry name" value="TRNA (CYTOSINE(38)-C(5))-METHYLTRANSFERASE"/>
    <property type="match status" value="1"/>
</dbReference>
<dbReference type="EMBL" id="QFQP01000027">
    <property type="protein sequence ID" value="PZR08087.1"/>
    <property type="molecule type" value="Genomic_DNA"/>
</dbReference>
<evidence type="ECO:0000256" key="3">
    <source>
        <dbReference type="ARBA" id="ARBA00022691"/>
    </source>
</evidence>
<dbReference type="Gene3D" id="3.40.50.150">
    <property type="entry name" value="Vaccinia Virus protein VP39"/>
    <property type="match status" value="1"/>
</dbReference>
<comment type="caution">
    <text evidence="9">The sequence shown here is derived from an EMBL/GenBank/DDBJ whole genome shotgun (WGS) entry which is preliminary data.</text>
</comment>
<feature type="active site" evidence="6">
    <location>
        <position position="121"/>
    </location>
</feature>
<name>A0A2W5T216_9BACT</name>
<comment type="similarity">
    <text evidence="6 7">Belongs to the class I-like SAM-binding methyltransferase superfamily. C5-methyltransferase family.</text>
</comment>
<comment type="catalytic activity">
    <reaction evidence="5 8">
        <text>a 2'-deoxycytidine in DNA + S-adenosyl-L-methionine = a 5-methyl-2'-deoxycytidine in DNA + S-adenosyl-L-homocysteine + H(+)</text>
        <dbReference type="Rhea" id="RHEA:13681"/>
        <dbReference type="Rhea" id="RHEA-COMP:11369"/>
        <dbReference type="Rhea" id="RHEA-COMP:11370"/>
        <dbReference type="ChEBI" id="CHEBI:15378"/>
        <dbReference type="ChEBI" id="CHEBI:57856"/>
        <dbReference type="ChEBI" id="CHEBI:59789"/>
        <dbReference type="ChEBI" id="CHEBI:85452"/>
        <dbReference type="ChEBI" id="CHEBI:85454"/>
        <dbReference type="EC" id="2.1.1.37"/>
    </reaction>
</comment>
<evidence type="ECO:0000256" key="1">
    <source>
        <dbReference type="ARBA" id="ARBA00022603"/>
    </source>
</evidence>